<feature type="compositionally biased region" description="Low complexity" evidence="1">
    <location>
        <begin position="126"/>
        <end position="139"/>
    </location>
</feature>
<dbReference type="OrthoDB" id="2849729at2759"/>
<evidence type="ECO:0000313" key="2">
    <source>
        <dbReference type="EMBL" id="KAF9062691.1"/>
    </source>
</evidence>
<accession>A0A9P5PCN9</accession>
<sequence length="146" mass="16415">MPRRRTASAIAKAKLTSQEKAEIRKVQASVRNRIYRQRQGEKGQEAARLRMAAKRASMTDDEVSKAKDSRKPADAKYYIRNCESRSNKARWDRIGKWQDHWISSGVHAPRVYKCRKGKYGLGDAEGNGAEENGAGSLGSDKSSCRE</sequence>
<reference evidence="2" key="1">
    <citation type="submission" date="2020-11" db="EMBL/GenBank/DDBJ databases">
        <authorList>
            <consortium name="DOE Joint Genome Institute"/>
            <person name="Ahrendt S."/>
            <person name="Riley R."/>
            <person name="Andreopoulos W."/>
            <person name="Labutti K."/>
            <person name="Pangilinan J."/>
            <person name="Ruiz-Duenas F.J."/>
            <person name="Barrasa J.M."/>
            <person name="Sanchez-Garcia M."/>
            <person name="Camarero S."/>
            <person name="Miyauchi S."/>
            <person name="Serrano A."/>
            <person name="Linde D."/>
            <person name="Babiker R."/>
            <person name="Drula E."/>
            <person name="Ayuso-Fernandez I."/>
            <person name="Pacheco R."/>
            <person name="Padilla G."/>
            <person name="Ferreira P."/>
            <person name="Barriuso J."/>
            <person name="Kellner H."/>
            <person name="Castanera R."/>
            <person name="Alfaro M."/>
            <person name="Ramirez L."/>
            <person name="Pisabarro A.G."/>
            <person name="Kuo A."/>
            <person name="Tritt A."/>
            <person name="Lipzen A."/>
            <person name="He G."/>
            <person name="Yan M."/>
            <person name="Ng V."/>
            <person name="Cullen D."/>
            <person name="Martin F."/>
            <person name="Rosso M.-N."/>
            <person name="Henrissat B."/>
            <person name="Hibbett D."/>
            <person name="Martinez A.T."/>
            <person name="Grigoriev I.V."/>
        </authorList>
    </citation>
    <scope>NUCLEOTIDE SEQUENCE</scope>
    <source>
        <strain evidence="2">AH 40177</strain>
    </source>
</reference>
<proteinExistence type="predicted"/>
<name>A0A9P5PCN9_9AGAR</name>
<feature type="region of interest" description="Disordered" evidence="1">
    <location>
        <begin position="123"/>
        <end position="146"/>
    </location>
</feature>
<dbReference type="EMBL" id="JADNRY010000165">
    <property type="protein sequence ID" value="KAF9062691.1"/>
    <property type="molecule type" value="Genomic_DNA"/>
</dbReference>
<evidence type="ECO:0000313" key="3">
    <source>
        <dbReference type="Proteomes" id="UP000772434"/>
    </source>
</evidence>
<dbReference type="Proteomes" id="UP000772434">
    <property type="component" value="Unassembled WGS sequence"/>
</dbReference>
<gene>
    <name evidence="2" type="ORF">BDP27DRAFT_1368663</name>
</gene>
<keyword evidence="3" id="KW-1185">Reference proteome</keyword>
<evidence type="ECO:0000256" key="1">
    <source>
        <dbReference type="SAM" id="MobiDB-lite"/>
    </source>
</evidence>
<organism evidence="2 3">
    <name type="scientific">Rhodocollybia butyracea</name>
    <dbReference type="NCBI Taxonomy" id="206335"/>
    <lineage>
        <taxon>Eukaryota</taxon>
        <taxon>Fungi</taxon>
        <taxon>Dikarya</taxon>
        <taxon>Basidiomycota</taxon>
        <taxon>Agaricomycotina</taxon>
        <taxon>Agaricomycetes</taxon>
        <taxon>Agaricomycetidae</taxon>
        <taxon>Agaricales</taxon>
        <taxon>Marasmiineae</taxon>
        <taxon>Omphalotaceae</taxon>
        <taxon>Rhodocollybia</taxon>
    </lineage>
</organism>
<comment type="caution">
    <text evidence="2">The sequence shown here is derived from an EMBL/GenBank/DDBJ whole genome shotgun (WGS) entry which is preliminary data.</text>
</comment>
<dbReference type="AlphaFoldDB" id="A0A9P5PCN9"/>
<protein>
    <submittedName>
        <fullName evidence="2">Uncharacterized protein</fullName>
    </submittedName>
</protein>